<feature type="compositionally biased region" description="Low complexity" evidence="8">
    <location>
        <begin position="422"/>
        <end position="431"/>
    </location>
</feature>
<name>A0A9N9RK78_9DIPT</name>
<gene>
    <name evidence="12" type="ORF">CHIRRI_LOCUS2656</name>
</gene>
<evidence type="ECO:0000256" key="8">
    <source>
        <dbReference type="SAM" id="MobiDB-lite"/>
    </source>
</evidence>
<comment type="subcellular location">
    <subcellularLocation>
        <location evidence="1">Endomembrane system</location>
    </subcellularLocation>
</comment>
<feature type="domain" description="Tyrosine-protein phosphatase" evidence="10">
    <location>
        <begin position="7"/>
        <end position="288"/>
    </location>
</feature>
<dbReference type="Proteomes" id="UP001153620">
    <property type="component" value="Chromosome 1"/>
</dbReference>
<evidence type="ECO:0000256" key="2">
    <source>
        <dbReference type="ARBA" id="ARBA00009701"/>
    </source>
</evidence>
<feature type="domain" description="Tyrosine specific protein phosphatases" evidence="11">
    <location>
        <begin position="201"/>
        <end position="279"/>
    </location>
</feature>
<dbReference type="InterPro" id="IPR000242">
    <property type="entry name" value="PTP_cat"/>
</dbReference>
<comment type="similarity">
    <text evidence="2">Belongs to the protein-tyrosine phosphatase family. Non-receptor class 1 subfamily.</text>
</comment>
<keyword evidence="9" id="KW-1133">Transmembrane helix</keyword>
<evidence type="ECO:0000256" key="9">
    <source>
        <dbReference type="SAM" id="Phobius"/>
    </source>
</evidence>
<dbReference type="GO" id="GO:0019901">
    <property type="term" value="F:protein kinase binding"/>
    <property type="evidence" value="ECO:0007669"/>
    <property type="project" value="TreeGrafter"/>
</dbReference>
<keyword evidence="9" id="KW-0812">Transmembrane</keyword>
<dbReference type="Pfam" id="PF00102">
    <property type="entry name" value="Y_phosphatase"/>
    <property type="match status" value="1"/>
</dbReference>
<feature type="compositionally biased region" description="Low complexity" evidence="8">
    <location>
        <begin position="342"/>
        <end position="355"/>
    </location>
</feature>
<dbReference type="InterPro" id="IPR000387">
    <property type="entry name" value="Tyr_Pase_dom"/>
</dbReference>
<dbReference type="GO" id="GO:0004726">
    <property type="term" value="F:non-membrane spanning protein tyrosine phosphatase activity"/>
    <property type="evidence" value="ECO:0007669"/>
    <property type="project" value="TreeGrafter"/>
</dbReference>
<feature type="transmembrane region" description="Helical" evidence="9">
    <location>
        <begin position="474"/>
        <end position="493"/>
    </location>
</feature>
<dbReference type="SMART" id="SM00194">
    <property type="entry name" value="PTPc"/>
    <property type="match status" value="1"/>
</dbReference>
<dbReference type="GO" id="GO:0005634">
    <property type="term" value="C:nucleus"/>
    <property type="evidence" value="ECO:0007669"/>
    <property type="project" value="TreeGrafter"/>
</dbReference>
<feature type="region of interest" description="Disordered" evidence="8">
    <location>
        <begin position="308"/>
        <end position="431"/>
    </location>
</feature>
<proteinExistence type="inferred from homology"/>
<dbReference type="GO" id="GO:0005737">
    <property type="term" value="C:cytoplasm"/>
    <property type="evidence" value="ECO:0007669"/>
    <property type="project" value="TreeGrafter"/>
</dbReference>
<evidence type="ECO:0000256" key="6">
    <source>
        <dbReference type="ARBA" id="ARBA00022912"/>
    </source>
</evidence>
<dbReference type="CDD" id="cd14545">
    <property type="entry name" value="PTPc-N1_2"/>
    <property type="match status" value="1"/>
</dbReference>
<evidence type="ECO:0000313" key="13">
    <source>
        <dbReference type="Proteomes" id="UP001153620"/>
    </source>
</evidence>
<evidence type="ECO:0000256" key="7">
    <source>
        <dbReference type="ARBA" id="ARBA00023136"/>
    </source>
</evidence>
<keyword evidence="6" id="KW-0904">Protein phosphatase</keyword>
<dbReference type="EC" id="3.1.3.48" evidence="3"/>
<evidence type="ECO:0000256" key="4">
    <source>
        <dbReference type="ARBA" id="ARBA00022553"/>
    </source>
</evidence>
<dbReference type="GO" id="GO:0048666">
    <property type="term" value="P:neuron development"/>
    <property type="evidence" value="ECO:0007669"/>
    <property type="project" value="UniProtKB-ARBA"/>
</dbReference>
<dbReference type="PRINTS" id="PR00700">
    <property type="entry name" value="PRTYPHPHTASE"/>
</dbReference>
<evidence type="ECO:0000313" key="12">
    <source>
        <dbReference type="EMBL" id="CAG9799695.1"/>
    </source>
</evidence>
<dbReference type="PROSITE" id="PS50056">
    <property type="entry name" value="TYR_PHOSPHATASE_2"/>
    <property type="match status" value="1"/>
</dbReference>
<keyword evidence="7 9" id="KW-0472">Membrane</keyword>
<dbReference type="PANTHER" id="PTHR46047">
    <property type="entry name" value="TYROSINE-PROTEIN PHOSPHATASE NON-RECEPTOR TYPE 61F"/>
    <property type="match status" value="1"/>
</dbReference>
<reference evidence="12" key="2">
    <citation type="submission" date="2022-10" db="EMBL/GenBank/DDBJ databases">
        <authorList>
            <consortium name="ENA_rothamsted_submissions"/>
            <consortium name="culmorum"/>
            <person name="King R."/>
        </authorList>
    </citation>
    <scope>NUCLEOTIDE SEQUENCE</scope>
</reference>
<dbReference type="InterPro" id="IPR003595">
    <property type="entry name" value="Tyr_Pase_cat"/>
</dbReference>
<dbReference type="PROSITE" id="PS50055">
    <property type="entry name" value="TYR_PHOSPHATASE_PTP"/>
    <property type="match status" value="1"/>
</dbReference>
<dbReference type="InterPro" id="IPR016130">
    <property type="entry name" value="Tyr_Pase_AS"/>
</dbReference>
<dbReference type="SUPFAM" id="SSF52799">
    <property type="entry name" value="(Phosphotyrosine protein) phosphatases II"/>
    <property type="match status" value="1"/>
</dbReference>
<evidence type="ECO:0000256" key="1">
    <source>
        <dbReference type="ARBA" id="ARBA00004308"/>
    </source>
</evidence>
<sequence>MEEKSSIYQEYTQINEKNQWFIVYQNIKDASEAEAKKCNYSINESKKSNNRKLNRYRDVNPYDHSRITLKRQTIDSDYINANLVKLDRAKRQYILCQGPLEHTVGHFWLMVWEQQSKAILMLNKIIEKKQVKCHLYWPKKEGQRLNLPDVGLTVEFVTAENYKNFSKRLFRVTDVESTKSREVIQFHYTQWPDFGVPSSPIAFLQFLKQVRDSGVLDENVGPPVIHCSAGIGRSGTFCLVDCCLVLIDKEGENRVSVQDILLELRKYRMGLIQTFDQLTFSYEAIIEGMRRMNNDTFNDLDNLEIATGSDEETEQSPPPIPPRTSSFVPRTSPPQSEPRQPITISDSSESTSSDASDIREDTSSDSDDTTEDDKINIHCKSKDFDANSSLPPIPNGTLDLTSPDKQQKFSSDEEKSPLLSDNNVTPNNINNNSEVRHRTRVARNEAMQDKIREIKRKQKETESKKISLPKKRRSLLILSGVILVLSVFAYVYVKS</sequence>
<dbReference type="EMBL" id="OU895877">
    <property type="protein sequence ID" value="CAG9799695.1"/>
    <property type="molecule type" value="Genomic_DNA"/>
</dbReference>
<dbReference type="SMART" id="SM00404">
    <property type="entry name" value="PTPc_motif"/>
    <property type="match status" value="1"/>
</dbReference>
<keyword evidence="4" id="KW-0597">Phosphoprotein</keyword>
<dbReference type="InterPro" id="IPR029021">
    <property type="entry name" value="Prot-tyrosine_phosphatase-like"/>
</dbReference>
<keyword evidence="5" id="KW-0378">Hydrolase</keyword>
<feature type="compositionally biased region" description="Basic and acidic residues" evidence="8">
    <location>
        <begin position="372"/>
        <end position="385"/>
    </location>
</feature>
<keyword evidence="13" id="KW-1185">Reference proteome</keyword>
<dbReference type="PROSITE" id="PS00383">
    <property type="entry name" value="TYR_PHOSPHATASE_1"/>
    <property type="match status" value="1"/>
</dbReference>
<evidence type="ECO:0000256" key="5">
    <source>
        <dbReference type="ARBA" id="ARBA00022801"/>
    </source>
</evidence>
<evidence type="ECO:0000256" key="3">
    <source>
        <dbReference type="ARBA" id="ARBA00013064"/>
    </source>
</evidence>
<dbReference type="AlphaFoldDB" id="A0A9N9RK78"/>
<organism evidence="12 13">
    <name type="scientific">Chironomus riparius</name>
    <dbReference type="NCBI Taxonomy" id="315576"/>
    <lineage>
        <taxon>Eukaryota</taxon>
        <taxon>Metazoa</taxon>
        <taxon>Ecdysozoa</taxon>
        <taxon>Arthropoda</taxon>
        <taxon>Hexapoda</taxon>
        <taxon>Insecta</taxon>
        <taxon>Pterygota</taxon>
        <taxon>Neoptera</taxon>
        <taxon>Endopterygota</taxon>
        <taxon>Diptera</taxon>
        <taxon>Nematocera</taxon>
        <taxon>Chironomoidea</taxon>
        <taxon>Chironomidae</taxon>
        <taxon>Chironominae</taxon>
        <taxon>Chironomus</taxon>
    </lineage>
</organism>
<dbReference type="GO" id="GO:0046426">
    <property type="term" value="P:negative regulation of receptor signaling pathway via JAK-STAT"/>
    <property type="evidence" value="ECO:0007669"/>
    <property type="project" value="TreeGrafter"/>
</dbReference>
<dbReference type="InterPro" id="IPR051985">
    <property type="entry name" value="NR_tyrosine_phosphatase"/>
</dbReference>
<dbReference type="PANTHER" id="PTHR46047:SF3">
    <property type="entry name" value="TYROSINE-PROTEIN PHOSPHATASE NON-RECEPTOR TYPE 61F"/>
    <property type="match status" value="1"/>
</dbReference>
<evidence type="ECO:0000259" key="11">
    <source>
        <dbReference type="PROSITE" id="PS50056"/>
    </source>
</evidence>
<dbReference type="GO" id="GO:0009653">
    <property type="term" value="P:anatomical structure morphogenesis"/>
    <property type="evidence" value="ECO:0007669"/>
    <property type="project" value="UniProtKB-ARBA"/>
</dbReference>
<dbReference type="OrthoDB" id="9450131at2759"/>
<reference evidence="12" key="1">
    <citation type="submission" date="2022-01" db="EMBL/GenBank/DDBJ databases">
        <authorList>
            <person name="King R."/>
        </authorList>
    </citation>
    <scope>NUCLEOTIDE SEQUENCE</scope>
</reference>
<dbReference type="GO" id="GO:0070373">
    <property type="term" value="P:negative regulation of ERK1 and ERK2 cascade"/>
    <property type="evidence" value="ECO:0007669"/>
    <property type="project" value="TreeGrafter"/>
</dbReference>
<accession>A0A9N9RK78</accession>
<dbReference type="Gene3D" id="3.90.190.10">
    <property type="entry name" value="Protein tyrosine phosphatase superfamily"/>
    <property type="match status" value="1"/>
</dbReference>
<evidence type="ECO:0000259" key="10">
    <source>
        <dbReference type="PROSITE" id="PS50055"/>
    </source>
</evidence>
<feature type="compositionally biased region" description="Basic and acidic residues" evidence="8">
    <location>
        <begin position="405"/>
        <end position="416"/>
    </location>
</feature>
<protein>
    <recommendedName>
        <fullName evidence="3">protein-tyrosine-phosphatase</fullName>
        <ecNumber evidence="3">3.1.3.48</ecNumber>
    </recommendedName>
</protein>
<dbReference type="GO" id="GO:0012505">
    <property type="term" value="C:endomembrane system"/>
    <property type="evidence" value="ECO:0007669"/>
    <property type="project" value="UniProtKB-SubCell"/>
</dbReference>